<feature type="domain" description="ZZ-type" evidence="9">
    <location>
        <begin position="370"/>
        <end position="420"/>
    </location>
</feature>
<dbReference type="Proteomes" id="UP000007305">
    <property type="component" value="Chromosome 5"/>
</dbReference>
<dbReference type="InterPro" id="IPR043145">
    <property type="entry name" value="Znf_ZZ_sf"/>
</dbReference>
<dbReference type="PANTHER" id="PTHR20930">
    <property type="entry name" value="OVARIAN CARCINOMA ANTIGEN CA125-RELATED"/>
    <property type="match status" value="1"/>
</dbReference>
<reference evidence="11" key="3">
    <citation type="submission" date="2021-05" db="UniProtKB">
        <authorList>
            <consortium name="EnsemblPlants"/>
        </authorList>
    </citation>
    <scope>IDENTIFICATION</scope>
    <source>
        <strain evidence="11">cv. B73</strain>
    </source>
</reference>
<dbReference type="Pfam" id="PF16158">
    <property type="entry name" value="N_BRCA1_IG"/>
    <property type="match status" value="1"/>
</dbReference>
<dbReference type="CDD" id="cd14319">
    <property type="entry name" value="UBA_NBR1"/>
    <property type="match status" value="1"/>
</dbReference>
<dbReference type="InterPro" id="IPR015940">
    <property type="entry name" value="UBA"/>
</dbReference>
<evidence type="ECO:0007829" key="13">
    <source>
        <dbReference type="PeptideAtlas" id="A0A804PJ77"/>
    </source>
</evidence>
<dbReference type="SUPFAM" id="SSF54277">
    <property type="entry name" value="CAD &amp; PB1 domains"/>
    <property type="match status" value="1"/>
</dbReference>
<dbReference type="GO" id="GO:0005776">
    <property type="term" value="C:autophagosome"/>
    <property type="evidence" value="ECO:0007669"/>
    <property type="project" value="UniProtKB-SubCell"/>
</dbReference>
<dbReference type="SUPFAM" id="SSF57850">
    <property type="entry name" value="RING/U-box"/>
    <property type="match status" value="1"/>
</dbReference>
<evidence type="ECO:0000313" key="11">
    <source>
        <dbReference type="EnsemblPlants" id="Zm00001eb245950_P001"/>
    </source>
</evidence>
<feature type="region of interest" description="Disordered" evidence="7">
    <location>
        <begin position="196"/>
        <end position="232"/>
    </location>
</feature>
<dbReference type="PROSITE" id="PS50135">
    <property type="entry name" value="ZF_ZZ_2"/>
    <property type="match status" value="1"/>
</dbReference>
<evidence type="ECO:0000256" key="6">
    <source>
        <dbReference type="PROSITE-ProRule" id="PRU00228"/>
    </source>
</evidence>
<accession>A0A804PJ77</accession>
<feature type="domain" description="UBA" evidence="8">
    <location>
        <begin position="657"/>
        <end position="695"/>
    </location>
</feature>
<dbReference type="OrthoDB" id="661148at2759"/>
<dbReference type="Pfam" id="PF00569">
    <property type="entry name" value="ZZ"/>
    <property type="match status" value="1"/>
</dbReference>
<evidence type="ECO:0000256" key="7">
    <source>
        <dbReference type="SAM" id="MobiDB-lite"/>
    </source>
</evidence>
<dbReference type="Pfam" id="PF00564">
    <property type="entry name" value="PB1"/>
    <property type="match status" value="1"/>
</dbReference>
<gene>
    <name evidence="11" type="primary">LOC100275089</name>
</gene>
<comment type="subcellular location">
    <subcellularLocation>
        <location evidence="1">Cytoplasmic vesicle</location>
        <location evidence="1">Autophagosome</location>
    </subcellularLocation>
</comment>
<dbReference type="SMART" id="SM00291">
    <property type="entry name" value="ZnF_ZZ"/>
    <property type="match status" value="1"/>
</dbReference>
<dbReference type="CDD" id="cd14947">
    <property type="entry name" value="NBR1_like"/>
    <property type="match status" value="1"/>
</dbReference>
<dbReference type="SUPFAM" id="SSF46934">
    <property type="entry name" value="UBA-like"/>
    <property type="match status" value="2"/>
</dbReference>
<dbReference type="InterPro" id="IPR009060">
    <property type="entry name" value="UBA-like_sf"/>
</dbReference>
<dbReference type="InterPro" id="IPR056893">
    <property type="entry name" value="UBA_Nbr1_C"/>
</dbReference>
<protein>
    <recommendedName>
        <fullName evidence="14">Protein NBR1-like protein</fullName>
    </recommendedName>
</protein>
<reference evidence="11" key="2">
    <citation type="submission" date="2019-07" db="EMBL/GenBank/DDBJ databases">
        <authorList>
            <person name="Seetharam A."/>
            <person name="Woodhouse M."/>
            <person name="Cannon E."/>
        </authorList>
    </citation>
    <scope>NUCLEOTIDE SEQUENCE [LARGE SCALE GENOMIC DNA]</scope>
    <source>
        <strain evidence="11">cv. B73</strain>
    </source>
</reference>
<organism evidence="11 12">
    <name type="scientific">Zea mays</name>
    <name type="common">Maize</name>
    <dbReference type="NCBI Taxonomy" id="4577"/>
    <lineage>
        <taxon>Eukaryota</taxon>
        <taxon>Viridiplantae</taxon>
        <taxon>Streptophyta</taxon>
        <taxon>Embryophyta</taxon>
        <taxon>Tracheophyta</taxon>
        <taxon>Spermatophyta</taxon>
        <taxon>Magnoliopsida</taxon>
        <taxon>Liliopsida</taxon>
        <taxon>Poales</taxon>
        <taxon>Poaceae</taxon>
        <taxon>PACMAD clade</taxon>
        <taxon>Panicoideae</taxon>
        <taxon>Andropogonodae</taxon>
        <taxon>Andropogoneae</taxon>
        <taxon>Tripsacinae</taxon>
        <taxon>Zea</taxon>
    </lineage>
</organism>
<evidence type="ECO:0000313" key="12">
    <source>
        <dbReference type="Proteomes" id="UP000007305"/>
    </source>
</evidence>
<dbReference type="PROSITE" id="PS51745">
    <property type="entry name" value="PB1"/>
    <property type="match status" value="1"/>
</dbReference>
<feature type="domain" description="PB1" evidence="10">
    <location>
        <begin position="23"/>
        <end position="108"/>
    </location>
</feature>
<name>A0A804PJ77_MAIZE</name>
<dbReference type="Gene3D" id="3.30.60.90">
    <property type="match status" value="1"/>
</dbReference>
<evidence type="ECO:0000256" key="4">
    <source>
        <dbReference type="ARBA" id="ARBA00022833"/>
    </source>
</evidence>
<keyword evidence="12" id="KW-1185">Reference proteome</keyword>
<evidence type="ECO:0000259" key="10">
    <source>
        <dbReference type="PROSITE" id="PS51745"/>
    </source>
</evidence>
<evidence type="ECO:0000256" key="1">
    <source>
        <dbReference type="ARBA" id="ARBA00004419"/>
    </source>
</evidence>
<dbReference type="GO" id="GO:0031410">
    <property type="term" value="C:cytoplasmic vesicle"/>
    <property type="evidence" value="ECO:0007669"/>
    <property type="project" value="UniProtKB-KW"/>
</dbReference>
<keyword evidence="4" id="KW-0862">Zinc</keyword>
<dbReference type="Gene3D" id="1.10.8.10">
    <property type="entry name" value="DNA helicase RuvA subunit, C-terminal domain"/>
    <property type="match status" value="2"/>
</dbReference>
<keyword evidence="2" id="KW-0479">Metal-binding</keyword>
<dbReference type="SMART" id="SM00666">
    <property type="entry name" value="PB1"/>
    <property type="match status" value="1"/>
</dbReference>
<dbReference type="Gene3D" id="3.10.20.90">
    <property type="entry name" value="Phosphatidylinositol 3-kinase Catalytic Subunit, Chain A, domain 1"/>
    <property type="match status" value="1"/>
</dbReference>
<dbReference type="EnsemblPlants" id="Zm00001eb245950_T001">
    <property type="protein sequence ID" value="Zm00001eb245950_P001"/>
    <property type="gene ID" value="Zm00001eb245950"/>
</dbReference>
<dbReference type="Gramene" id="Zm00001eb245950_T001">
    <property type="protein sequence ID" value="Zm00001eb245950_P001"/>
    <property type="gene ID" value="Zm00001eb245950"/>
</dbReference>
<dbReference type="Pfam" id="PF24932">
    <property type="entry name" value="UBA_NBR1_C"/>
    <property type="match status" value="2"/>
</dbReference>
<evidence type="ECO:0000259" key="8">
    <source>
        <dbReference type="PROSITE" id="PS50030"/>
    </source>
</evidence>
<dbReference type="InterPro" id="IPR000433">
    <property type="entry name" value="Znf_ZZ"/>
</dbReference>
<dbReference type="AlphaFoldDB" id="A0A804PJ77"/>
<dbReference type="PANTHER" id="PTHR20930:SF0">
    <property type="entry name" value="PROTEIN ILRUN"/>
    <property type="match status" value="1"/>
</dbReference>
<evidence type="ECO:0000256" key="5">
    <source>
        <dbReference type="ARBA" id="ARBA00023329"/>
    </source>
</evidence>
<proteinExistence type="evidence at protein level"/>
<dbReference type="InterPro" id="IPR053793">
    <property type="entry name" value="PB1-like"/>
</dbReference>
<dbReference type="Gene3D" id="2.60.40.10">
    <property type="entry name" value="Immunoglobulins"/>
    <property type="match status" value="1"/>
</dbReference>
<evidence type="ECO:0000259" key="9">
    <source>
        <dbReference type="PROSITE" id="PS50135"/>
    </source>
</evidence>
<keyword evidence="3 6" id="KW-0863">Zinc-finger</keyword>
<sequence length="745" mass="82800">MSDWSSPAAPTFFPFGPQAEGWDVTFKVKYGDTLKRFYGCANGSHFDMNLSALRARIDTAFKFGPDVDFVLTYTDEDGDIVMLDDDDDLRDAALRQRLNPLRITVQLKKNQPTEKKDTSAPVKSAAQDPLSQLMSAIEGLKPVQEDSLAHIKSAIGEAIKSIPEPIPDALAKLSHEILDAAPPPLAELMKPFAQLMAPNNNGNGPSDVHAEGSSSSSSAQVPAEAKNEPKVRPSLGLKTVLKEAAGPVPNAGASQVQQPLMYPSVEEMLFPCNSVDKSVCKGKIDAQKWSRAQRSQHRQLKFEDNAKATNDSRWRIPMYKMPYAPPPPAVPPPGYVPSPHFPYPGRLLSSGHPYGDLAGNMENSAPHSLHRWIQCDGCGAQPIVGPRYKSNVKEDYDLCDSCFQRMGNEMEYTKIDKPILPHRFLRDPHVYRKVHHPRVLMKSRREKLESRFILDVTVLDGTLMTPSTPFTKIWRMHNNGSVVWPRGTQLVWVGGDQFALQTSVPLEIPVDGFPVDKEIDVPVDFVAPTRPGRYISYWRLASPSGQKFGQRVWVHIQVEDPSFVNDNNRNAAINLNLPPESYSSNTTNLIDVNIEPADSALSAHAKRTKEFHFCSTDFPEPTPVSAPAIAPELASGAVGVPPPVSAVVPELSELDVHNEEKLLRELEEMGFRQVDLNKEILRQNNYNLEQSVDDLCGVNEWDPLLAELEEMGFDDTEMNKELLAKNEGSIKRAVMELIAREKKDK</sequence>
<reference evidence="12" key="1">
    <citation type="journal article" date="2009" name="Science">
        <title>The B73 maize genome: complexity, diversity, and dynamics.</title>
        <authorList>
            <person name="Schnable P.S."/>
            <person name="Ware D."/>
            <person name="Fulton R.S."/>
            <person name="Stein J.C."/>
            <person name="Wei F."/>
            <person name="Pasternak S."/>
            <person name="Liang C."/>
            <person name="Zhang J."/>
            <person name="Fulton L."/>
            <person name="Graves T.A."/>
            <person name="Minx P."/>
            <person name="Reily A.D."/>
            <person name="Courtney L."/>
            <person name="Kruchowski S.S."/>
            <person name="Tomlinson C."/>
            <person name="Strong C."/>
            <person name="Delehaunty K."/>
            <person name="Fronick C."/>
            <person name="Courtney B."/>
            <person name="Rock S.M."/>
            <person name="Belter E."/>
            <person name="Du F."/>
            <person name="Kim K."/>
            <person name="Abbott R.M."/>
            <person name="Cotton M."/>
            <person name="Levy A."/>
            <person name="Marchetto P."/>
            <person name="Ochoa K."/>
            <person name="Jackson S.M."/>
            <person name="Gillam B."/>
            <person name="Chen W."/>
            <person name="Yan L."/>
            <person name="Higginbotham J."/>
            <person name="Cardenas M."/>
            <person name="Waligorski J."/>
            <person name="Applebaum E."/>
            <person name="Phelps L."/>
            <person name="Falcone J."/>
            <person name="Kanchi K."/>
            <person name="Thane T."/>
            <person name="Scimone A."/>
            <person name="Thane N."/>
            <person name="Henke J."/>
            <person name="Wang T."/>
            <person name="Ruppert J."/>
            <person name="Shah N."/>
            <person name="Rotter K."/>
            <person name="Hodges J."/>
            <person name="Ingenthron E."/>
            <person name="Cordes M."/>
            <person name="Kohlberg S."/>
            <person name="Sgro J."/>
            <person name="Delgado B."/>
            <person name="Mead K."/>
            <person name="Chinwalla A."/>
            <person name="Leonard S."/>
            <person name="Crouse K."/>
            <person name="Collura K."/>
            <person name="Kudrna D."/>
            <person name="Currie J."/>
            <person name="He R."/>
            <person name="Angelova A."/>
            <person name="Rajasekar S."/>
            <person name="Mueller T."/>
            <person name="Lomeli R."/>
            <person name="Scara G."/>
            <person name="Ko A."/>
            <person name="Delaney K."/>
            <person name="Wissotski M."/>
            <person name="Lopez G."/>
            <person name="Campos D."/>
            <person name="Braidotti M."/>
            <person name="Ashley E."/>
            <person name="Golser W."/>
            <person name="Kim H."/>
            <person name="Lee S."/>
            <person name="Lin J."/>
            <person name="Dujmic Z."/>
            <person name="Kim W."/>
            <person name="Talag J."/>
            <person name="Zuccolo A."/>
            <person name="Fan C."/>
            <person name="Sebastian A."/>
            <person name="Kramer M."/>
            <person name="Spiegel L."/>
            <person name="Nascimento L."/>
            <person name="Zutavern T."/>
            <person name="Miller B."/>
            <person name="Ambroise C."/>
            <person name="Muller S."/>
            <person name="Spooner W."/>
            <person name="Narechania A."/>
            <person name="Ren L."/>
            <person name="Wei S."/>
            <person name="Kumari S."/>
            <person name="Faga B."/>
            <person name="Levy M.J."/>
            <person name="McMahan L."/>
            <person name="Van Buren P."/>
            <person name="Vaughn M.W."/>
            <person name="Ying K."/>
            <person name="Yeh C.-T."/>
            <person name="Emrich S.J."/>
            <person name="Jia Y."/>
            <person name="Kalyanaraman A."/>
            <person name="Hsia A.-P."/>
            <person name="Barbazuk W.B."/>
            <person name="Baucom R.S."/>
            <person name="Brutnell T.P."/>
            <person name="Carpita N.C."/>
            <person name="Chaparro C."/>
            <person name="Chia J.-M."/>
            <person name="Deragon J.-M."/>
            <person name="Estill J.C."/>
            <person name="Fu Y."/>
            <person name="Jeddeloh J.A."/>
            <person name="Han Y."/>
            <person name="Lee H."/>
            <person name="Li P."/>
            <person name="Lisch D.R."/>
            <person name="Liu S."/>
            <person name="Liu Z."/>
            <person name="Nagel D.H."/>
            <person name="McCann M.C."/>
            <person name="SanMiguel P."/>
            <person name="Myers A.M."/>
            <person name="Nettleton D."/>
            <person name="Nguyen J."/>
            <person name="Penning B.W."/>
            <person name="Ponnala L."/>
            <person name="Schneider K.L."/>
            <person name="Schwartz D.C."/>
            <person name="Sharma A."/>
            <person name="Soderlund C."/>
            <person name="Springer N.M."/>
            <person name="Sun Q."/>
            <person name="Wang H."/>
            <person name="Waterman M."/>
            <person name="Westerman R."/>
            <person name="Wolfgruber T.K."/>
            <person name="Yang L."/>
            <person name="Yu Y."/>
            <person name="Zhang L."/>
            <person name="Zhou S."/>
            <person name="Zhu Q."/>
            <person name="Bennetzen J.L."/>
            <person name="Dawe R.K."/>
            <person name="Jiang J."/>
            <person name="Jiang N."/>
            <person name="Presting G.G."/>
            <person name="Wessler S.R."/>
            <person name="Aluru S."/>
            <person name="Martienssen R.A."/>
            <person name="Clifton S.W."/>
            <person name="McCombie W.R."/>
            <person name="Wing R.A."/>
            <person name="Wilson R.K."/>
        </authorList>
    </citation>
    <scope>NUCLEOTIDE SEQUENCE [LARGE SCALE GENOMIC DNA]</scope>
    <source>
        <strain evidence="12">cv. B73</strain>
    </source>
</reference>
<evidence type="ECO:0000256" key="2">
    <source>
        <dbReference type="ARBA" id="ARBA00022723"/>
    </source>
</evidence>
<keyword evidence="13" id="KW-1267">Proteomics identification</keyword>
<dbReference type="PROSITE" id="PS50030">
    <property type="entry name" value="UBA"/>
    <property type="match status" value="1"/>
</dbReference>
<dbReference type="InterPro" id="IPR032350">
    <property type="entry name" value="Nbr1_FW"/>
</dbReference>
<dbReference type="InterPro" id="IPR000270">
    <property type="entry name" value="PB1_dom"/>
</dbReference>
<evidence type="ECO:0008006" key="14">
    <source>
        <dbReference type="Google" id="ProtNLM"/>
    </source>
</evidence>
<keyword evidence="5" id="KW-0968">Cytoplasmic vesicle</keyword>
<dbReference type="InterPro" id="IPR013783">
    <property type="entry name" value="Ig-like_fold"/>
</dbReference>
<evidence type="ECO:0000256" key="3">
    <source>
        <dbReference type="ARBA" id="ARBA00022771"/>
    </source>
</evidence>
<dbReference type="GO" id="GO:0008270">
    <property type="term" value="F:zinc ion binding"/>
    <property type="evidence" value="ECO:0007669"/>
    <property type="project" value="UniProtKB-KW"/>
</dbReference>